<proteinExistence type="predicted"/>
<evidence type="ECO:0000313" key="1">
    <source>
        <dbReference type="EMBL" id="TFW17975.1"/>
    </source>
</evidence>
<evidence type="ECO:0000313" key="2">
    <source>
        <dbReference type="Proteomes" id="UP000297729"/>
    </source>
</evidence>
<protein>
    <submittedName>
        <fullName evidence="1">Uncharacterized protein</fullName>
    </submittedName>
</protein>
<dbReference type="RefSeq" id="WP_135203158.1">
    <property type="nucleotide sequence ID" value="NZ_SPVG01000191.1"/>
</dbReference>
<reference evidence="1 2" key="1">
    <citation type="submission" date="2019-03" db="EMBL/GenBank/DDBJ databases">
        <title>Draft Genome Sequence of Duganella callidus sp. nov., a Novel Duganella Species Isolated from Cultivated Soil.</title>
        <authorList>
            <person name="Raths R."/>
            <person name="Peta V."/>
            <person name="Bucking H."/>
        </authorList>
    </citation>
    <scope>NUCLEOTIDE SEQUENCE [LARGE SCALE GENOMIC DNA]</scope>
    <source>
        <strain evidence="1 2">DN04</strain>
    </source>
</reference>
<sequence length="132" mass="15001">MHRDSHAPSHSDQERLARVETEVGFLKEMFSEVKSALLQVANDMHKLAVLEAERAEDRRTIKRVFEQFRAVNETAGKLDKRITDLATNVGAAETRRIENELKERNRWLWELARTGLAVAVALGLAKMGVHLV</sequence>
<dbReference type="Proteomes" id="UP000297729">
    <property type="component" value="Unassembled WGS sequence"/>
</dbReference>
<accession>A0A4Y9SCC3</accession>
<dbReference type="EMBL" id="SPVG01000191">
    <property type="protein sequence ID" value="TFW17975.1"/>
    <property type="molecule type" value="Genomic_DNA"/>
</dbReference>
<gene>
    <name evidence="1" type="ORF">E4L98_19210</name>
</gene>
<organism evidence="1 2">
    <name type="scientific">Duganella callida</name>
    <dbReference type="NCBI Taxonomy" id="2561932"/>
    <lineage>
        <taxon>Bacteria</taxon>
        <taxon>Pseudomonadati</taxon>
        <taxon>Pseudomonadota</taxon>
        <taxon>Betaproteobacteria</taxon>
        <taxon>Burkholderiales</taxon>
        <taxon>Oxalobacteraceae</taxon>
        <taxon>Telluria group</taxon>
        <taxon>Duganella</taxon>
    </lineage>
</organism>
<comment type="caution">
    <text evidence="1">The sequence shown here is derived from an EMBL/GenBank/DDBJ whole genome shotgun (WGS) entry which is preliminary data.</text>
</comment>
<dbReference type="AlphaFoldDB" id="A0A4Y9SCC3"/>
<keyword evidence="2" id="KW-1185">Reference proteome</keyword>
<name>A0A4Y9SCC3_9BURK</name>